<dbReference type="PANTHER" id="PTHR43540">
    <property type="entry name" value="PEROXYUREIDOACRYLATE/UREIDOACRYLATE AMIDOHYDROLASE-RELATED"/>
    <property type="match status" value="1"/>
</dbReference>
<dbReference type="Gene3D" id="3.40.50.850">
    <property type="entry name" value="Isochorismatase-like"/>
    <property type="match status" value="1"/>
</dbReference>
<accession>A0AA45KH51</accession>
<dbReference type="PANTHER" id="PTHR43540:SF1">
    <property type="entry name" value="ISOCHORISMATASE HYDROLASE"/>
    <property type="match status" value="1"/>
</dbReference>
<evidence type="ECO:0000313" key="4">
    <source>
        <dbReference type="EMBL" id="QSE76936.1"/>
    </source>
</evidence>
<sequence length="181" mass="20687">MKKALMIIDVQKDYFTAGKMELYQPEKALQRINKLEESFLALEWPIIYIQHINVKKDASFFIPNTKGAKLHEKLKLRSHSIIIEKNFPNSFKNTQLLDILQYFKVEQVVITGMMTHMCVDSTTRAAAELGFKPILLTDATATRSLNYLGEEVTAKQVQISYLAALQNFAILQTVDTFLGKE</sequence>
<feature type="domain" description="Isochorismatase-like" evidence="3">
    <location>
        <begin position="4"/>
        <end position="146"/>
    </location>
</feature>
<proteinExistence type="inferred from homology"/>
<dbReference type="InterPro" id="IPR000868">
    <property type="entry name" value="Isochorismatase-like_dom"/>
</dbReference>
<dbReference type="KEGG" id="lti:JW886_01330"/>
<evidence type="ECO:0000259" key="3">
    <source>
        <dbReference type="Pfam" id="PF00857"/>
    </source>
</evidence>
<dbReference type="SUPFAM" id="SSF52499">
    <property type="entry name" value="Isochorismatase-like hydrolases"/>
    <property type="match status" value="1"/>
</dbReference>
<organism evidence="4 5">
    <name type="scientific">Lactococcus taiwanensis</name>
    <dbReference type="NCBI Taxonomy" id="1151742"/>
    <lineage>
        <taxon>Bacteria</taxon>
        <taxon>Bacillati</taxon>
        <taxon>Bacillota</taxon>
        <taxon>Bacilli</taxon>
        <taxon>Lactobacillales</taxon>
        <taxon>Streptococcaceae</taxon>
        <taxon>Lactococcus</taxon>
    </lineage>
</organism>
<name>A0AA45KH51_9LACT</name>
<dbReference type="EMBL" id="CP070872">
    <property type="protein sequence ID" value="QSE76936.1"/>
    <property type="molecule type" value="Genomic_DNA"/>
</dbReference>
<evidence type="ECO:0000256" key="2">
    <source>
        <dbReference type="ARBA" id="ARBA00022801"/>
    </source>
</evidence>
<dbReference type="RefSeq" id="WP_205872099.1">
    <property type="nucleotide sequence ID" value="NZ_CP070872.1"/>
</dbReference>
<evidence type="ECO:0000256" key="1">
    <source>
        <dbReference type="ARBA" id="ARBA00006336"/>
    </source>
</evidence>
<reference evidence="4 5" key="1">
    <citation type="submission" date="2021-02" db="EMBL/GenBank/DDBJ databases">
        <title>Complete genome sequence of Lactococcus lactis strain K_LL004.</title>
        <authorList>
            <person name="Kim H.B."/>
        </authorList>
    </citation>
    <scope>NUCLEOTIDE SEQUENCE [LARGE SCALE GENOMIC DNA]</scope>
    <source>
        <strain evidence="4 5">K_LL004</strain>
    </source>
</reference>
<dbReference type="CDD" id="cd01014">
    <property type="entry name" value="nicotinamidase_related"/>
    <property type="match status" value="1"/>
</dbReference>
<gene>
    <name evidence="4" type="ORF">JW886_01330</name>
</gene>
<dbReference type="GO" id="GO:0016787">
    <property type="term" value="F:hydrolase activity"/>
    <property type="evidence" value="ECO:0007669"/>
    <property type="project" value="UniProtKB-KW"/>
</dbReference>
<protein>
    <submittedName>
        <fullName evidence="4">Cysteine hydrolase</fullName>
    </submittedName>
</protein>
<dbReference type="AlphaFoldDB" id="A0AA45KH51"/>
<comment type="similarity">
    <text evidence="1">Belongs to the isochorismatase family.</text>
</comment>
<dbReference type="Proteomes" id="UP000663608">
    <property type="component" value="Chromosome"/>
</dbReference>
<keyword evidence="5" id="KW-1185">Reference proteome</keyword>
<dbReference type="Pfam" id="PF00857">
    <property type="entry name" value="Isochorismatase"/>
    <property type="match status" value="1"/>
</dbReference>
<keyword evidence="2 4" id="KW-0378">Hydrolase</keyword>
<evidence type="ECO:0000313" key="5">
    <source>
        <dbReference type="Proteomes" id="UP000663608"/>
    </source>
</evidence>
<dbReference type="InterPro" id="IPR036380">
    <property type="entry name" value="Isochorismatase-like_sf"/>
</dbReference>
<dbReference type="InterPro" id="IPR050272">
    <property type="entry name" value="Isochorismatase-like_hydrls"/>
</dbReference>